<comment type="caution">
    <text evidence="2">The sequence shown here is derived from an EMBL/GenBank/DDBJ whole genome shotgun (WGS) entry which is preliminary data.</text>
</comment>
<keyword evidence="1" id="KW-1133">Transmembrane helix</keyword>
<dbReference type="PANTHER" id="PTHR37305">
    <property type="entry name" value="INTEGRAL MEMBRANE PROTEIN-RELATED"/>
    <property type="match status" value="1"/>
</dbReference>
<feature type="transmembrane region" description="Helical" evidence="1">
    <location>
        <begin position="226"/>
        <end position="247"/>
    </location>
</feature>
<reference evidence="3" key="1">
    <citation type="journal article" date="2019" name="Int. J. Syst. Evol. Microbiol.">
        <title>The Global Catalogue of Microorganisms (GCM) 10K type strain sequencing project: providing services to taxonomists for standard genome sequencing and annotation.</title>
        <authorList>
            <consortium name="The Broad Institute Genomics Platform"/>
            <consortium name="The Broad Institute Genome Sequencing Center for Infectious Disease"/>
            <person name="Wu L."/>
            <person name="Ma J."/>
        </authorList>
    </citation>
    <scope>NUCLEOTIDE SEQUENCE [LARGE SCALE GENOMIC DNA]</scope>
    <source>
        <strain evidence="3">CGMCC 1.12286</strain>
    </source>
</reference>
<proteinExistence type="predicted"/>
<feature type="transmembrane region" description="Helical" evidence="1">
    <location>
        <begin position="103"/>
        <end position="136"/>
    </location>
</feature>
<feature type="transmembrane region" description="Helical" evidence="1">
    <location>
        <begin position="173"/>
        <end position="192"/>
    </location>
</feature>
<evidence type="ECO:0000313" key="3">
    <source>
        <dbReference type="Proteomes" id="UP001597079"/>
    </source>
</evidence>
<keyword evidence="1" id="KW-0472">Membrane</keyword>
<dbReference type="PANTHER" id="PTHR37305:SF1">
    <property type="entry name" value="MEMBRANE PROTEIN"/>
    <property type="match status" value="1"/>
</dbReference>
<evidence type="ECO:0000256" key="1">
    <source>
        <dbReference type="SAM" id="Phobius"/>
    </source>
</evidence>
<keyword evidence="3" id="KW-1185">Reference proteome</keyword>
<organism evidence="2 3">
    <name type="scientific">Alicyclobacillus fodiniaquatilis</name>
    <dbReference type="NCBI Taxonomy" id="1661150"/>
    <lineage>
        <taxon>Bacteria</taxon>
        <taxon>Bacillati</taxon>
        <taxon>Bacillota</taxon>
        <taxon>Bacilli</taxon>
        <taxon>Bacillales</taxon>
        <taxon>Alicyclobacillaceae</taxon>
        <taxon>Alicyclobacillus</taxon>
    </lineage>
</organism>
<protein>
    <submittedName>
        <fullName evidence="2">ABC transporter permease</fullName>
    </submittedName>
</protein>
<feature type="transmembrane region" description="Helical" evidence="1">
    <location>
        <begin position="63"/>
        <end position="82"/>
    </location>
</feature>
<dbReference type="RefSeq" id="WP_377946020.1">
    <property type="nucleotide sequence ID" value="NZ_JBHUCX010000099.1"/>
</dbReference>
<gene>
    <name evidence="2" type="ORF">ACFSB2_25305</name>
</gene>
<dbReference type="EMBL" id="JBHUCX010000099">
    <property type="protein sequence ID" value="MFD1677989.1"/>
    <property type="molecule type" value="Genomic_DNA"/>
</dbReference>
<feature type="transmembrane region" description="Helical" evidence="1">
    <location>
        <begin position="148"/>
        <end position="166"/>
    </location>
</feature>
<sequence>MNEALMSDWIKMRKTWIRFLVILGPLGVIALNAARYAASYQSIVTPGADAQNWALLIQNVDHLLLPSLMLGITLLTSLLSGLEHRGHAWKQLLALPVSRSRIYMSKFILIAGLLAVSSTLCAIGTLCLGFAFGFTTHVPWLHVLGECYYPYLASYGVLAIQLLLSMLMANQSFAITLGVLGMIISGLSDALTHDSLTHAWHWARFVPWVYPSLSAATHATIQYLDIKYVICGLIASAVWLLLGSWGFTHKEVK</sequence>
<name>A0ABW4JPD6_9BACL</name>
<dbReference type="Pfam" id="PF12730">
    <property type="entry name" value="ABC2_membrane_4"/>
    <property type="match status" value="1"/>
</dbReference>
<dbReference type="Proteomes" id="UP001597079">
    <property type="component" value="Unassembled WGS sequence"/>
</dbReference>
<accession>A0ABW4JPD6</accession>
<evidence type="ECO:0000313" key="2">
    <source>
        <dbReference type="EMBL" id="MFD1677989.1"/>
    </source>
</evidence>
<keyword evidence="1" id="KW-0812">Transmembrane</keyword>
<dbReference type="CDD" id="cd21809">
    <property type="entry name" value="ABC-2_lan_permease-like"/>
    <property type="match status" value="1"/>
</dbReference>